<dbReference type="UniPathway" id="UPA00241">
    <property type="reaction ID" value="UER00353"/>
</dbReference>
<feature type="active site" description="Proton donor" evidence="3">
    <location>
        <position position="165"/>
    </location>
</feature>
<dbReference type="Pfam" id="PF02441">
    <property type="entry name" value="Flavoprotein"/>
    <property type="match status" value="1"/>
</dbReference>
<dbReference type="InterPro" id="IPR005252">
    <property type="entry name" value="CoaBC"/>
</dbReference>
<keyword evidence="3 4" id="KW-0285">Flavoprotein</keyword>
<dbReference type="InterPro" id="IPR007085">
    <property type="entry name" value="DNA/pantothenate-metab_flavo_C"/>
</dbReference>
<comment type="function">
    <text evidence="4">Catalyzes two steps in the biosynthesis of coenzyme A. In the first step cysteine is conjugated to 4'-phosphopantothenate to form 4-phosphopantothenoylcysteine, in the latter compound is decarboxylated to form 4'-phosphopantotheine.</text>
</comment>
<dbReference type="Pfam" id="PF04127">
    <property type="entry name" value="DFP"/>
    <property type="match status" value="1"/>
</dbReference>
<keyword evidence="3" id="KW-0479">Metal-binding</keyword>
<comment type="similarity">
    <text evidence="3 4">In the N-terminal section; belongs to the HFCD (homo-oligomeric flavin containing Cys decarboxylase) superfamily.</text>
</comment>
<name>A0A6P1ZKM4_9BACT</name>
<dbReference type="EMBL" id="QMIF01000002">
    <property type="protein sequence ID" value="TVM35860.1"/>
    <property type="molecule type" value="Genomic_DNA"/>
</dbReference>
<dbReference type="GO" id="GO:0004632">
    <property type="term" value="F:phosphopantothenate--cysteine ligase activity"/>
    <property type="evidence" value="ECO:0007669"/>
    <property type="project" value="UniProtKB-UniRule"/>
</dbReference>
<evidence type="ECO:0000256" key="4">
    <source>
        <dbReference type="RuleBase" id="RU364078"/>
    </source>
</evidence>
<comment type="function">
    <text evidence="3">Catalyzes two sequential steps in the biosynthesis of coenzyme A. In the first step cysteine is conjugated to 4'-phosphopantothenate to form 4-phosphopantothenoylcysteine. In the second step the latter compound is decarboxylated to form 4'-phosphopantotheine.</text>
</comment>
<reference evidence="7 10" key="2">
    <citation type="submission" date="2019-04" db="EMBL/GenBank/DDBJ databases">
        <title>Isolation and culture of sulfate reducing bacteria from the cold seep of the South China Sea.</title>
        <authorList>
            <person name="Sun C."/>
            <person name="Liu R."/>
        </authorList>
    </citation>
    <scope>NUCLEOTIDE SEQUENCE [LARGE SCALE GENOMIC DNA]</scope>
    <source>
        <strain evidence="7 10">CS1</strain>
    </source>
</reference>
<accession>A0A6P1ZKM4</accession>
<feature type="binding site" evidence="3">
    <location>
        <begin position="311"/>
        <end position="314"/>
    </location>
    <ligand>
        <name>CTP</name>
        <dbReference type="ChEBI" id="CHEBI:37563"/>
    </ligand>
</feature>
<feature type="binding site" evidence="3">
    <location>
        <position position="330"/>
    </location>
    <ligand>
        <name>CTP</name>
        <dbReference type="ChEBI" id="CHEBI:37563"/>
    </ligand>
</feature>
<dbReference type="PANTHER" id="PTHR14359:SF6">
    <property type="entry name" value="PHOSPHOPANTOTHENOYLCYSTEINE DECARBOXYLASE"/>
    <property type="match status" value="1"/>
</dbReference>
<comment type="catalytic activity">
    <reaction evidence="3 4">
        <text>(R)-4'-phosphopantothenate + L-cysteine + CTP = N-[(R)-4-phosphopantothenoyl]-L-cysteine + CMP + diphosphate + H(+)</text>
        <dbReference type="Rhea" id="RHEA:19397"/>
        <dbReference type="ChEBI" id="CHEBI:10986"/>
        <dbReference type="ChEBI" id="CHEBI:15378"/>
        <dbReference type="ChEBI" id="CHEBI:33019"/>
        <dbReference type="ChEBI" id="CHEBI:35235"/>
        <dbReference type="ChEBI" id="CHEBI:37563"/>
        <dbReference type="ChEBI" id="CHEBI:59458"/>
        <dbReference type="ChEBI" id="CHEBI:60377"/>
        <dbReference type="EC" id="6.3.2.5"/>
    </reaction>
</comment>
<dbReference type="Gene3D" id="3.40.50.10300">
    <property type="entry name" value="CoaB-like"/>
    <property type="match status" value="1"/>
</dbReference>
<dbReference type="GO" id="GO:0015937">
    <property type="term" value="P:coenzyme A biosynthetic process"/>
    <property type="evidence" value="ECO:0007669"/>
    <property type="project" value="UniProtKB-UniRule"/>
</dbReference>
<keyword evidence="3" id="KW-0460">Magnesium</keyword>
<evidence type="ECO:0000313" key="10">
    <source>
        <dbReference type="Proteomes" id="UP000503251"/>
    </source>
</evidence>
<comment type="cofactor">
    <cofactor evidence="3">
        <name>FMN</name>
        <dbReference type="ChEBI" id="CHEBI:58210"/>
    </cofactor>
    <text evidence="3">Binds 1 FMN per subunit.</text>
</comment>
<evidence type="ECO:0000256" key="1">
    <source>
        <dbReference type="ARBA" id="ARBA00022793"/>
    </source>
</evidence>
<dbReference type="HAMAP" id="MF_02225">
    <property type="entry name" value="CoaBC"/>
    <property type="match status" value="1"/>
</dbReference>
<protein>
    <recommendedName>
        <fullName evidence="3">Coenzyme A biosynthesis bifunctional protein CoaBC</fullName>
    </recommendedName>
    <alternativeName>
        <fullName evidence="3">DNA/pantothenate metabolism flavoprotein</fullName>
    </alternativeName>
    <alternativeName>
        <fullName evidence="3">Phosphopantothenoylcysteine synthetase/decarboxylase</fullName>
        <shortName evidence="3">PPCS-PPCDC</shortName>
    </alternativeName>
    <domain>
        <recommendedName>
            <fullName evidence="3">Phosphopantothenoylcysteine decarboxylase</fullName>
            <shortName evidence="3">PPC decarboxylase</shortName>
            <shortName evidence="3">PPC-DC</shortName>
            <ecNumber evidence="3">4.1.1.36</ecNumber>
        </recommendedName>
        <alternativeName>
            <fullName evidence="3">CoaC</fullName>
        </alternativeName>
    </domain>
    <domain>
        <recommendedName>
            <fullName evidence="3">Phosphopantothenate--cysteine ligase</fullName>
            <ecNumber evidence="3">6.3.2.5</ecNumber>
        </recommendedName>
        <alternativeName>
            <fullName evidence="3">CoaB</fullName>
        </alternativeName>
        <alternativeName>
            <fullName evidence="3">Phosphopantothenoylcysteine synthetase</fullName>
            <shortName evidence="3">PPC synthetase</shortName>
            <shortName evidence="3">PPC-S</shortName>
        </alternativeName>
    </domain>
</protein>
<dbReference type="GO" id="GO:0010181">
    <property type="term" value="F:FMN binding"/>
    <property type="evidence" value="ECO:0007669"/>
    <property type="project" value="UniProtKB-UniRule"/>
</dbReference>
<dbReference type="GO" id="GO:0015941">
    <property type="term" value="P:pantothenate catabolic process"/>
    <property type="evidence" value="ECO:0007669"/>
    <property type="project" value="InterPro"/>
</dbReference>
<dbReference type="NCBIfam" id="TIGR00521">
    <property type="entry name" value="coaBC_dfp"/>
    <property type="match status" value="1"/>
</dbReference>
<feature type="domain" description="DNA/pantothenate metabolism flavoprotein C-terminal" evidence="6">
    <location>
        <begin position="192"/>
        <end position="400"/>
    </location>
</feature>
<gene>
    <name evidence="3 8" type="primary">coaBC</name>
    <name evidence="8" type="ORF">DQK91_04165</name>
    <name evidence="7" type="ORF">E8L03_14275</name>
</gene>
<evidence type="ECO:0000256" key="3">
    <source>
        <dbReference type="HAMAP-Rule" id="MF_02225"/>
    </source>
</evidence>
<comment type="cofactor">
    <cofactor evidence="3">
        <name>Mg(2+)</name>
        <dbReference type="ChEBI" id="CHEBI:18420"/>
    </cofactor>
</comment>
<dbReference type="SUPFAM" id="SSF102645">
    <property type="entry name" value="CoaB-like"/>
    <property type="match status" value="1"/>
</dbReference>
<feature type="binding site" evidence="3">
    <location>
        <position position="285"/>
    </location>
    <ligand>
        <name>CTP</name>
        <dbReference type="ChEBI" id="CHEBI:37563"/>
    </ligand>
</feature>
<dbReference type="EMBL" id="CP039543">
    <property type="protein sequence ID" value="QJT10022.1"/>
    <property type="molecule type" value="Genomic_DNA"/>
</dbReference>
<dbReference type="GO" id="GO:0004633">
    <property type="term" value="F:phosphopantothenoylcysteine decarboxylase activity"/>
    <property type="evidence" value="ECO:0007669"/>
    <property type="project" value="UniProtKB-UniRule"/>
</dbReference>
<evidence type="ECO:0000259" key="6">
    <source>
        <dbReference type="Pfam" id="PF04127"/>
    </source>
</evidence>
<dbReference type="InterPro" id="IPR003382">
    <property type="entry name" value="Flavoprotein"/>
</dbReference>
<proteinExistence type="inferred from homology"/>
<dbReference type="Gene3D" id="3.40.50.1950">
    <property type="entry name" value="Flavin prenyltransferase-like"/>
    <property type="match status" value="1"/>
</dbReference>
<keyword evidence="2 3" id="KW-0456">Lyase</keyword>
<feature type="region of interest" description="Phosphopantothenoylcysteine decarboxylase" evidence="3">
    <location>
        <begin position="1"/>
        <end position="196"/>
    </location>
</feature>
<dbReference type="InterPro" id="IPR036551">
    <property type="entry name" value="Flavin_trans-like"/>
</dbReference>
<organism evidence="8 9">
    <name type="scientific">Oceanidesulfovibrio marinus</name>
    <dbReference type="NCBI Taxonomy" id="370038"/>
    <lineage>
        <taxon>Bacteria</taxon>
        <taxon>Pseudomonadati</taxon>
        <taxon>Thermodesulfobacteriota</taxon>
        <taxon>Desulfovibrionia</taxon>
        <taxon>Desulfovibrionales</taxon>
        <taxon>Desulfovibrionaceae</taxon>
        <taxon>Oceanidesulfovibrio</taxon>
    </lineage>
</organism>
<dbReference type="AlphaFoldDB" id="A0A6P1ZKM4"/>
<feature type="binding site" evidence="3">
    <location>
        <position position="348"/>
    </location>
    <ligand>
        <name>CTP</name>
        <dbReference type="ChEBI" id="CHEBI:37563"/>
    </ligand>
</feature>
<dbReference type="GO" id="GO:0046872">
    <property type="term" value="F:metal ion binding"/>
    <property type="evidence" value="ECO:0007669"/>
    <property type="project" value="UniProtKB-KW"/>
</dbReference>
<comment type="pathway">
    <text evidence="3 4">Cofactor biosynthesis; coenzyme A biosynthesis; CoA from (R)-pantothenate: step 2/5.</text>
</comment>
<evidence type="ECO:0000256" key="2">
    <source>
        <dbReference type="ARBA" id="ARBA00023239"/>
    </source>
</evidence>
<dbReference type="PANTHER" id="PTHR14359">
    <property type="entry name" value="HOMO-OLIGOMERIC FLAVIN CONTAINING CYS DECARBOXYLASE FAMILY"/>
    <property type="match status" value="1"/>
</dbReference>
<dbReference type="GO" id="GO:0071513">
    <property type="term" value="C:phosphopantothenoylcysteine decarboxylase complex"/>
    <property type="evidence" value="ECO:0007669"/>
    <property type="project" value="TreeGrafter"/>
</dbReference>
<feature type="region of interest" description="Phosphopantothenate--cysteine ligase" evidence="3">
    <location>
        <begin position="197"/>
        <end position="403"/>
    </location>
</feature>
<evidence type="ECO:0000259" key="5">
    <source>
        <dbReference type="Pfam" id="PF02441"/>
    </source>
</evidence>
<sequence length="403" mass="43323">MVDSHLTFTGFRDRRIHLGVTGSIAAFKALDLLRDWKRAGIQVGASLTESAQEFVTPLSMQALGADPVDTKLFPAGDNVYAHLAPGQGAHCYAIAPATANILAKLAYGLADDVVSCQVLAHPGPIIVAPAMNPNMWLNPAVQENWQKLQERFMICLAPDSGEVACGDMGTGRLARHELIFLHGLKALSPQDLSGTRVLVTLGPTREYFDPVRFWSNPSSGTMGASIAVAAWLRGADVTAICGPVSLWLPPGIHRISVTSAVEMHEAATDIWPSADVAVCTAAVADFAPKPYGETKFKKTGEPLQVEFSANPDIIAALSNTRHVRQRIIGFAAETGDLAQLAREKRERKGMDIIVANHVLTPGAGFAAPTNEVTVIDANGREESWPTLPKTEVAWRLLDWLSLL</sequence>
<keyword evidence="3 4" id="KW-0436">Ligase</keyword>
<dbReference type="Proteomes" id="UP000503251">
    <property type="component" value="Chromosome"/>
</dbReference>
<evidence type="ECO:0000313" key="9">
    <source>
        <dbReference type="Proteomes" id="UP000434052"/>
    </source>
</evidence>
<keyword evidence="3 4" id="KW-0288">FMN</keyword>
<dbReference type="EC" id="4.1.1.36" evidence="3"/>
<dbReference type="SUPFAM" id="SSF52507">
    <property type="entry name" value="Homo-oligomeric flavin-containing Cys decarboxylases, HFCD"/>
    <property type="match status" value="1"/>
</dbReference>
<comment type="catalytic activity">
    <reaction evidence="3 4">
        <text>N-[(R)-4-phosphopantothenoyl]-L-cysteine + H(+) = (R)-4'-phosphopantetheine + CO2</text>
        <dbReference type="Rhea" id="RHEA:16793"/>
        <dbReference type="ChEBI" id="CHEBI:15378"/>
        <dbReference type="ChEBI" id="CHEBI:16526"/>
        <dbReference type="ChEBI" id="CHEBI:59458"/>
        <dbReference type="ChEBI" id="CHEBI:61723"/>
        <dbReference type="EC" id="4.1.1.36"/>
    </reaction>
</comment>
<feature type="binding site" evidence="3">
    <location>
        <position position="344"/>
    </location>
    <ligand>
        <name>CTP</name>
        <dbReference type="ChEBI" id="CHEBI:37563"/>
    </ligand>
</feature>
<comment type="similarity">
    <text evidence="3 4">In the C-terminal section; belongs to the PPC synthetase family.</text>
</comment>
<comment type="pathway">
    <text evidence="3 4">Cofactor biosynthesis; coenzyme A biosynthesis; CoA from (R)-pantothenate: step 3/5.</text>
</comment>
<dbReference type="InterPro" id="IPR035929">
    <property type="entry name" value="CoaB-like_sf"/>
</dbReference>
<keyword evidence="1 3" id="KW-0210">Decarboxylase</keyword>
<feature type="domain" description="Flavoprotein" evidence="5">
    <location>
        <begin position="15"/>
        <end position="148"/>
    </location>
</feature>
<reference evidence="8 9" key="1">
    <citation type="submission" date="2018-06" db="EMBL/GenBank/DDBJ databases">
        <title>Complete genome of Desulfovibrio marinus P48SEP.</title>
        <authorList>
            <person name="Crispim J.S."/>
            <person name="Vidigal P.M.P."/>
            <person name="Silva L.C.F."/>
            <person name="Araujo L.C."/>
            <person name="Laguardia C.N."/>
            <person name="Dias R.S."/>
            <person name="Sousa M.P."/>
            <person name="Paula S.O."/>
            <person name="Silva C."/>
        </authorList>
    </citation>
    <scope>NUCLEOTIDE SEQUENCE [LARGE SCALE GENOMIC DNA]</scope>
    <source>
        <strain evidence="8 9">P48SEP</strain>
    </source>
</reference>
<evidence type="ECO:0000313" key="7">
    <source>
        <dbReference type="EMBL" id="QJT10022.1"/>
    </source>
</evidence>
<dbReference type="Proteomes" id="UP000434052">
    <property type="component" value="Unassembled WGS sequence"/>
</dbReference>
<keyword evidence="3" id="KW-0511">Multifunctional enzyme</keyword>
<comment type="caution">
    <text evidence="3">Lacks conserved residue(s) required for the propagation of feature annotation.</text>
</comment>
<dbReference type="OrthoDB" id="9802554at2"/>
<evidence type="ECO:0000313" key="8">
    <source>
        <dbReference type="EMBL" id="TVM35860.1"/>
    </source>
</evidence>
<keyword evidence="10" id="KW-1185">Reference proteome</keyword>
<dbReference type="EC" id="6.3.2.5" evidence="3"/>
<feature type="binding site" evidence="3">
    <location>
        <position position="295"/>
    </location>
    <ligand>
        <name>CTP</name>
        <dbReference type="ChEBI" id="CHEBI:37563"/>
    </ligand>
</feature>